<evidence type="ECO:0000256" key="1">
    <source>
        <dbReference type="ARBA" id="ARBA00010457"/>
    </source>
</evidence>
<evidence type="ECO:0000313" key="5">
    <source>
        <dbReference type="EMBL" id="SQI61521.1"/>
    </source>
</evidence>
<sequence>MKKYCLLIMLLFLAACTNPPPKKMDIDMKNPDGDSIGKIKMEEQAEGVKLSLDLKGLPPGEHAIIIHDKGSCEAPDFGSAGEHFNPDKKEHGLLNPKGSHAGDLPNIIVGEDGKAKMKIIAKEVTFDVNKKNSLYTKDGTSLVIHENPDDGMSQPAGKAGDRIFCGEITKDRQPIKQ</sequence>
<evidence type="ECO:0000259" key="4">
    <source>
        <dbReference type="Pfam" id="PF00080"/>
    </source>
</evidence>
<dbReference type="RefSeq" id="WP_066146863.1">
    <property type="nucleotide sequence ID" value="NZ_CBCSGM010000011.1"/>
</dbReference>
<feature type="chain" id="PRO_5039551853" evidence="3">
    <location>
        <begin position="18"/>
        <end position="177"/>
    </location>
</feature>
<name>A0A2X4WEB6_LEDLE</name>
<dbReference type="STRING" id="1348624.GCA_001591545_04111"/>
<dbReference type="EMBL" id="LS483476">
    <property type="protein sequence ID" value="SQI61521.1"/>
    <property type="molecule type" value="Genomic_DNA"/>
</dbReference>
<organism evidence="5 6">
    <name type="scientific">Lederbergia lenta</name>
    <name type="common">Bacillus lentus</name>
    <dbReference type="NCBI Taxonomy" id="1467"/>
    <lineage>
        <taxon>Bacteria</taxon>
        <taxon>Bacillati</taxon>
        <taxon>Bacillota</taxon>
        <taxon>Bacilli</taxon>
        <taxon>Bacillales</taxon>
        <taxon>Bacillaceae</taxon>
        <taxon>Lederbergia</taxon>
    </lineage>
</organism>
<comment type="similarity">
    <text evidence="1">Belongs to the Cu-Zn superoxide dismutase family.</text>
</comment>
<dbReference type="EC" id="1.15.1.1" evidence="5"/>
<evidence type="ECO:0000256" key="3">
    <source>
        <dbReference type="SAM" id="SignalP"/>
    </source>
</evidence>
<dbReference type="InterPro" id="IPR036423">
    <property type="entry name" value="SOD-like_Cu/Zn_dom_sf"/>
</dbReference>
<keyword evidence="3" id="KW-0732">Signal</keyword>
<feature type="region of interest" description="Disordered" evidence="2">
    <location>
        <begin position="78"/>
        <end position="97"/>
    </location>
</feature>
<keyword evidence="6" id="KW-1185">Reference proteome</keyword>
<protein>
    <submittedName>
        <fullName evidence="5">Superoxide dismutase, Cu-Zn</fullName>
        <ecNumber evidence="5">1.15.1.1</ecNumber>
    </submittedName>
</protein>
<gene>
    <name evidence="5" type="primary">sodC_3</name>
    <name evidence="5" type="ORF">NCTC4824_03265</name>
</gene>
<dbReference type="PROSITE" id="PS51257">
    <property type="entry name" value="PROKAR_LIPOPROTEIN"/>
    <property type="match status" value="1"/>
</dbReference>
<dbReference type="PANTHER" id="PTHR10003">
    <property type="entry name" value="SUPEROXIDE DISMUTASE CU-ZN -RELATED"/>
    <property type="match status" value="1"/>
</dbReference>
<dbReference type="GO" id="GO:0004784">
    <property type="term" value="F:superoxide dismutase activity"/>
    <property type="evidence" value="ECO:0007669"/>
    <property type="project" value="UniProtKB-EC"/>
</dbReference>
<dbReference type="AlphaFoldDB" id="A0A2X4WEB6"/>
<evidence type="ECO:0000256" key="2">
    <source>
        <dbReference type="SAM" id="MobiDB-lite"/>
    </source>
</evidence>
<feature type="domain" description="Superoxide dismutase copper/zinc binding" evidence="4">
    <location>
        <begin position="37"/>
        <end position="168"/>
    </location>
</feature>
<dbReference type="SUPFAM" id="SSF49329">
    <property type="entry name" value="Cu,Zn superoxide dismutase-like"/>
    <property type="match status" value="1"/>
</dbReference>
<dbReference type="GO" id="GO:0005507">
    <property type="term" value="F:copper ion binding"/>
    <property type="evidence" value="ECO:0007669"/>
    <property type="project" value="InterPro"/>
</dbReference>
<dbReference type="Pfam" id="PF00080">
    <property type="entry name" value="Sod_Cu"/>
    <property type="match status" value="1"/>
</dbReference>
<dbReference type="InterPro" id="IPR001424">
    <property type="entry name" value="SOD_Cu_Zn_dom"/>
</dbReference>
<proteinExistence type="inferred from homology"/>
<dbReference type="InterPro" id="IPR024134">
    <property type="entry name" value="SOD_Cu/Zn_/chaperone"/>
</dbReference>
<dbReference type="KEGG" id="blen:NCTC4824_03265"/>
<accession>A0A2X4WEB6</accession>
<reference evidence="5 6" key="1">
    <citation type="submission" date="2018-06" db="EMBL/GenBank/DDBJ databases">
        <authorList>
            <consortium name="Pathogen Informatics"/>
            <person name="Doyle S."/>
        </authorList>
    </citation>
    <scope>NUCLEOTIDE SEQUENCE [LARGE SCALE GENOMIC DNA]</scope>
    <source>
        <strain evidence="5 6">NCTC4824</strain>
    </source>
</reference>
<dbReference type="CDD" id="cd00305">
    <property type="entry name" value="Cu-Zn_Superoxide_Dismutase"/>
    <property type="match status" value="1"/>
</dbReference>
<evidence type="ECO:0000313" key="6">
    <source>
        <dbReference type="Proteomes" id="UP000249134"/>
    </source>
</evidence>
<dbReference type="Proteomes" id="UP000249134">
    <property type="component" value="Chromosome 1"/>
</dbReference>
<dbReference type="Gene3D" id="2.60.40.200">
    <property type="entry name" value="Superoxide dismutase, copper/zinc binding domain"/>
    <property type="match status" value="1"/>
</dbReference>
<keyword evidence="5" id="KW-0560">Oxidoreductase</keyword>
<feature type="signal peptide" evidence="3">
    <location>
        <begin position="1"/>
        <end position="17"/>
    </location>
</feature>